<evidence type="ECO:0000313" key="2">
    <source>
        <dbReference type="Proteomes" id="UP001528823"/>
    </source>
</evidence>
<comment type="caution">
    <text evidence="1">The sequence shown here is derived from an EMBL/GenBank/DDBJ whole genome shotgun (WGS) entry which is preliminary data.</text>
</comment>
<dbReference type="EMBL" id="JAPMOU010000014">
    <property type="protein sequence ID" value="MDE1462763.1"/>
    <property type="molecule type" value="Genomic_DNA"/>
</dbReference>
<reference evidence="1 2" key="1">
    <citation type="submission" date="2022-11" db="EMBL/GenBank/DDBJ databases">
        <title>Spartinivicinus poritis sp. nov., isolated from scleractinian coral Porites lutea.</title>
        <authorList>
            <person name="Zhang G."/>
            <person name="Cai L."/>
            <person name="Wei Q."/>
        </authorList>
    </citation>
    <scope>NUCLEOTIDE SEQUENCE [LARGE SCALE GENOMIC DNA]</scope>
    <source>
        <strain evidence="1 2">A2-2</strain>
    </source>
</reference>
<sequence length="58" mass="6943">MNSDDIIVRIEWSTFNEKKQKYLPEIYSKWYVFRGKDEQGCKGTSMIIIKEGKTRIHC</sequence>
<gene>
    <name evidence="1" type="ORF">ORQ98_12370</name>
</gene>
<organism evidence="1 2">
    <name type="scientific">Spartinivicinus poritis</name>
    <dbReference type="NCBI Taxonomy" id="2994640"/>
    <lineage>
        <taxon>Bacteria</taxon>
        <taxon>Pseudomonadati</taxon>
        <taxon>Pseudomonadota</taxon>
        <taxon>Gammaproteobacteria</taxon>
        <taxon>Oceanospirillales</taxon>
        <taxon>Zooshikellaceae</taxon>
        <taxon>Spartinivicinus</taxon>
    </lineage>
</organism>
<dbReference type="RefSeq" id="WP_274689116.1">
    <property type="nucleotide sequence ID" value="NZ_JAPMOU010000014.1"/>
</dbReference>
<name>A0ABT5UBF1_9GAMM</name>
<evidence type="ECO:0000313" key="1">
    <source>
        <dbReference type="EMBL" id="MDE1462763.1"/>
    </source>
</evidence>
<accession>A0ABT5UBF1</accession>
<dbReference type="Proteomes" id="UP001528823">
    <property type="component" value="Unassembled WGS sequence"/>
</dbReference>
<protein>
    <submittedName>
        <fullName evidence="1">Uncharacterized protein</fullName>
    </submittedName>
</protein>
<keyword evidence="2" id="KW-1185">Reference proteome</keyword>
<proteinExistence type="predicted"/>